<keyword evidence="2" id="KW-1185">Reference proteome</keyword>
<evidence type="ECO:0008006" key="3">
    <source>
        <dbReference type="Google" id="ProtNLM"/>
    </source>
</evidence>
<reference evidence="1 2" key="1">
    <citation type="submission" date="2021-10" db="EMBL/GenBank/DDBJ databases">
        <title>Streptomyces gossypii sp. nov., isolated from soil collected from cotton field.</title>
        <authorList>
            <person name="Ge X."/>
            <person name="Chen X."/>
            <person name="Liu W."/>
        </authorList>
    </citation>
    <scope>NUCLEOTIDE SEQUENCE [LARGE SCALE GENOMIC DNA]</scope>
    <source>
        <strain evidence="1 2">N2-109</strain>
    </source>
</reference>
<organism evidence="1 2">
    <name type="scientific">Streptomyces gossypii</name>
    <dbReference type="NCBI Taxonomy" id="2883101"/>
    <lineage>
        <taxon>Bacteria</taxon>
        <taxon>Bacillati</taxon>
        <taxon>Actinomycetota</taxon>
        <taxon>Actinomycetes</taxon>
        <taxon>Kitasatosporales</taxon>
        <taxon>Streptomycetaceae</taxon>
        <taxon>Streptomyces</taxon>
    </lineage>
</organism>
<comment type="caution">
    <text evidence="1">The sequence shown here is derived from an EMBL/GenBank/DDBJ whole genome shotgun (WGS) entry which is preliminary data.</text>
</comment>
<dbReference type="RefSeq" id="WP_260218413.1">
    <property type="nucleotide sequence ID" value="NZ_JAJAGO010000006.1"/>
</dbReference>
<dbReference type="EMBL" id="JAJAGO010000006">
    <property type="protein sequence ID" value="MCT2591088.1"/>
    <property type="molecule type" value="Genomic_DNA"/>
</dbReference>
<evidence type="ECO:0000313" key="1">
    <source>
        <dbReference type="EMBL" id="MCT2591088.1"/>
    </source>
</evidence>
<dbReference type="Proteomes" id="UP001156389">
    <property type="component" value="Unassembled WGS sequence"/>
</dbReference>
<accession>A0ABT2JT61</accession>
<gene>
    <name evidence="1" type="ORF">LHJ74_14420</name>
</gene>
<name>A0ABT2JT61_9ACTN</name>
<protein>
    <recommendedName>
        <fullName evidence="3">SseB protein N-terminal domain-containing protein</fullName>
    </recommendedName>
</protein>
<sequence length="141" mass="14711">MPDPTQTMRAQQPAIFAMAALVEAHPQMPGAYMVLSQHEPEAVSALLPGLATVEVWREALCVAPEQVALSDLNGDPLVEFTALVAGVPVRMWAVGDPLAEPVVLCHAAELRAGHPHAAHEVDASDGAFAALAPGRPVQVSA</sequence>
<proteinExistence type="predicted"/>
<evidence type="ECO:0000313" key="2">
    <source>
        <dbReference type="Proteomes" id="UP001156389"/>
    </source>
</evidence>